<evidence type="ECO:0000313" key="3">
    <source>
        <dbReference type="Proteomes" id="UP000288812"/>
    </source>
</evidence>
<evidence type="ECO:0000256" key="1">
    <source>
        <dbReference type="SAM" id="Phobius"/>
    </source>
</evidence>
<dbReference type="AlphaFoldDB" id="A0A437S8D0"/>
<protein>
    <submittedName>
        <fullName evidence="2">Tryptophan transporter</fullName>
    </submittedName>
</protein>
<feature type="transmembrane region" description="Helical" evidence="1">
    <location>
        <begin position="136"/>
        <end position="159"/>
    </location>
</feature>
<comment type="caution">
    <text evidence="2">The sequence shown here is derived from an EMBL/GenBank/DDBJ whole genome shotgun (WGS) entry which is preliminary data.</text>
</comment>
<proteinExistence type="predicted"/>
<dbReference type="Proteomes" id="UP000288812">
    <property type="component" value="Unassembled WGS sequence"/>
</dbReference>
<keyword evidence="1" id="KW-1133">Transmembrane helix</keyword>
<keyword evidence="1" id="KW-0812">Transmembrane</keyword>
<organism evidence="2 3">
    <name type="scientific">Anaerosphaera multitolerans</name>
    <dbReference type="NCBI Taxonomy" id="2487351"/>
    <lineage>
        <taxon>Bacteria</taxon>
        <taxon>Bacillati</taxon>
        <taxon>Bacillota</taxon>
        <taxon>Tissierellia</taxon>
        <taxon>Tissierellales</taxon>
        <taxon>Peptoniphilaceae</taxon>
        <taxon>Anaerosphaera</taxon>
    </lineage>
</organism>
<dbReference type="OrthoDB" id="2243651at2"/>
<dbReference type="Pfam" id="PF17099">
    <property type="entry name" value="TrpP"/>
    <property type="match status" value="1"/>
</dbReference>
<accession>A0A437S8D0</accession>
<name>A0A437S8D0_9FIRM</name>
<dbReference type="InterPro" id="IPR031360">
    <property type="entry name" value="TrpP"/>
</dbReference>
<reference evidence="2 3" key="1">
    <citation type="submission" date="2018-11" db="EMBL/GenBank/DDBJ databases">
        <title>Genome sequencing and assembly of Anaerosphaera sp. nov., GS7-6-2.</title>
        <authorList>
            <person name="Rettenmaier R."/>
            <person name="Liebl W."/>
            <person name="Zverlov V."/>
        </authorList>
    </citation>
    <scope>NUCLEOTIDE SEQUENCE [LARGE SCALE GENOMIC DNA]</scope>
    <source>
        <strain evidence="2 3">GS7-6-2</strain>
    </source>
</reference>
<feature type="transmembrane region" description="Helical" evidence="1">
    <location>
        <begin position="6"/>
        <end position="27"/>
    </location>
</feature>
<feature type="transmembrane region" description="Helical" evidence="1">
    <location>
        <begin position="107"/>
        <end position="130"/>
    </location>
</feature>
<sequence length="170" mass="17941">MKTKNLVTASVLLAIGAVLHLIVPGFVAGMKPDFILVTMFFAILLNLDFFSTITIGVVAGILGAVTTTFPGGQIANVVDKILTSIFVFGLLKLFAGKDNITTIKIMILTVIGTLFSGFIFLSTALIISGLPGSTTFSAMILAVVIPAAILNALLSTIIYKTIKIYQKTIS</sequence>
<dbReference type="EMBL" id="RLIH01000003">
    <property type="protein sequence ID" value="RVU55164.1"/>
    <property type="molecule type" value="Genomic_DNA"/>
</dbReference>
<keyword evidence="3" id="KW-1185">Reference proteome</keyword>
<feature type="transmembrane region" description="Helical" evidence="1">
    <location>
        <begin position="34"/>
        <end position="62"/>
    </location>
</feature>
<dbReference type="RefSeq" id="WP_127723506.1">
    <property type="nucleotide sequence ID" value="NZ_RLIH01000003.1"/>
</dbReference>
<dbReference type="Gene3D" id="1.10.1760.20">
    <property type="match status" value="1"/>
</dbReference>
<keyword evidence="1" id="KW-0472">Membrane</keyword>
<evidence type="ECO:0000313" key="2">
    <source>
        <dbReference type="EMBL" id="RVU55164.1"/>
    </source>
</evidence>
<gene>
    <name evidence="2" type="ORF">EF514_02515</name>
</gene>